<dbReference type="InterPro" id="IPR011063">
    <property type="entry name" value="TilS/TtcA_N"/>
</dbReference>
<evidence type="ECO:0000256" key="5">
    <source>
        <dbReference type="ARBA" id="ARBA00022741"/>
    </source>
</evidence>
<comment type="function">
    <text evidence="8">Ligates lysine onto the cytidine present at position 34 of the AUA codon-specific tRNA(Ile) that contains the anticodon CAU, in an ATP-dependent manner. Cytidine is converted to lysidine, thus changing the amino acid specificity of the tRNA from methionine to isoleucine.</text>
</comment>
<dbReference type="PANTHER" id="PTHR43033:SF1">
    <property type="entry name" value="TRNA(ILE)-LYSIDINE SYNTHASE-RELATED"/>
    <property type="match status" value="1"/>
</dbReference>
<keyword evidence="11" id="KW-1185">Reference proteome</keyword>
<dbReference type="NCBIfam" id="TIGR02433">
    <property type="entry name" value="lysidine_TilS_C"/>
    <property type="match status" value="1"/>
</dbReference>
<dbReference type="EMBL" id="JAOYOD010000001">
    <property type="protein sequence ID" value="MCV9389451.1"/>
    <property type="molecule type" value="Genomic_DNA"/>
</dbReference>
<keyword evidence="4 8" id="KW-0819">tRNA processing</keyword>
<comment type="subcellular location">
    <subcellularLocation>
        <location evidence="1 8">Cytoplasm</location>
    </subcellularLocation>
</comment>
<dbReference type="EC" id="6.3.4.19" evidence="8"/>
<dbReference type="GO" id="GO:0032267">
    <property type="term" value="F:tRNA(Ile)-lysidine synthase activity"/>
    <property type="evidence" value="ECO:0007669"/>
    <property type="project" value="UniProtKB-EC"/>
</dbReference>
<evidence type="ECO:0000256" key="3">
    <source>
        <dbReference type="ARBA" id="ARBA00022598"/>
    </source>
</evidence>
<dbReference type="NCBIfam" id="TIGR02432">
    <property type="entry name" value="lysidine_TilS_N"/>
    <property type="match status" value="1"/>
</dbReference>
<dbReference type="InterPro" id="IPR012796">
    <property type="entry name" value="Lysidine-tRNA-synth_C"/>
</dbReference>
<dbReference type="Gene3D" id="3.40.50.620">
    <property type="entry name" value="HUPs"/>
    <property type="match status" value="1"/>
</dbReference>
<name>A0ABT3D0H4_9BACT</name>
<dbReference type="SUPFAM" id="SSF52402">
    <property type="entry name" value="Adenine nucleotide alpha hydrolases-like"/>
    <property type="match status" value="1"/>
</dbReference>
<evidence type="ECO:0000313" key="10">
    <source>
        <dbReference type="EMBL" id="MCV9389451.1"/>
    </source>
</evidence>
<dbReference type="InterPro" id="IPR014729">
    <property type="entry name" value="Rossmann-like_a/b/a_fold"/>
</dbReference>
<dbReference type="HAMAP" id="MF_01161">
    <property type="entry name" value="tRNA_Ile_lys_synt"/>
    <property type="match status" value="1"/>
</dbReference>
<evidence type="ECO:0000256" key="2">
    <source>
        <dbReference type="ARBA" id="ARBA00022490"/>
    </source>
</evidence>
<comment type="caution">
    <text evidence="10">The sequence shown here is derived from an EMBL/GenBank/DDBJ whole genome shotgun (WGS) entry which is preliminary data.</text>
</comment>
<dbReference type="InterPro" id="IPR012094">
    <property type="entry name" value="tRNA_Ile_lys_synt"/>
</dbReference>
<accession>A0ABT3D0H4</accession>
<feature type="domain" description="Lysidine-tRNA(Ile) synthetase C-terminal" evidence="9">
    <location>
        <begin position="366"/>
        <end position="438"/>
    </location>
</feature>
<organism evidence="10 11">
    <name type="scientific">Reichenbachiella ulvae</name>
    <dbReference type="NCBI Taxonomy" id="2980104"/>
    <lineage>
        <taxon>Bacteria</taxon>
        <taxon>Pseudomonadati</taxon>
        <taxon>Bacteroidota</taxon>
        <taxon>Cytophagia</taxon>
        <taxon>Cytophagales</taxon>
        <taxon>Reichenbachiellaceae</taxon>
        <taxon>Reichenbachiella</taxon>
    </lineage>
</organism>
<evidence type="ECO:0000256" key="7">
    <source>
        <dbReference type="ARBA" id="ARBA00048539"/>
    </source>
</evidence>
<dbReference type="InterPro" id="IPR012795">
    <property type="entry name" value="tRNA_Ile_lys_synt_N"/>
</dbReference>
<dbReference type="SUPFAM" id="SSF56037">
    <property type="entry name" value="PheT/TilS domain"/>
    <property type="match status" value="1"/>
</dbReference>
<keyword evidence="5 8" id="KW-0547">Nucleotide-binding</keyword>
<evidence type="ECO:0000256" key="1">
    <source>
        <dbReference type="ARBA" id="ARBA00004496"/>
    </source>
</evidence>
<keyword evidence="6 8" id="KW-0067">ATP-binding</keyword>
<protein>
    <recommendedName>
        <fullName evidence="8">tRNA(Ile)-lysidine synthase</fullName>
        <ecNumber evidence="8">6.3.4.19</ecNumber>
    </recommendedName>
    <alternativeName>
        <fullName evidence="8">tRNA(Ile)-2-lysyl-cytidine synthase</fullName>
    </alternativeName>
    <alternativeName>
        <fullName evidence="8">tRNA(Ile)-lysidine synthetase</fullName>
    </alternativeName>
</protein>
<feature type="binding site" evidence="8">
    <location>
        <begin position="29"/>
        <end position="34"/>
    </location>
    <ligand>
        <name>ATP</name>
        <dbReference type="ChEBI" id="CHEBI:30616"/>
    </ligand>
</feature>
<evidence type="ECO:0000256" key="4">
    <source>
        <dbReference type="ARBA" id="ARBA00022694"/>
    </source>
</evidence>
<dbReference type="Pfam" id="PF01171">
    <property type="entry name" value="ATP_bind_3"/>
    <property type="match status" value="1"/>
</dbReference>
<reference evidence="10 11" key="1">
    <citation type="submission" date="2022-10" db="EMBL/GenBank/DDBJ databases">
        <title>Comparative genomics and taxonomic characterization of three novel marine species of genus Reichenbachiella exhibiting antioxidant and polysaccharide degradation activities.</title>
        <authorList>
            <person name="Muhammad N."/>
            <person name="Lee Y.-J."/>
            <person name="Ko J."/>
            <person name="Kim S.-G."/>
        </authorList>
    </citation>
    <scope>NUCLEOTIDE SEQUENCE [LARGE SCALE GENOMIC DNA]</scope>
    <source>
        <strain evidence="10 11">ABR2-5</strain>
    </source>
</reference>
<dbReference type="Proteomes" id="UP001300692">
    <property type="component" value="Unassembled WGS sequence"/>
</dbReference>
<comment type="domain">
    <text evidence="8">The N-terminal region contains the highly conserved SGGXDS motif, predicted to be a P-loop motif involved in ATP binding.</text>
</comment>
<dbReference type="SMART" id="SM00977">
    <property type="entry name" value="TilS_C"/>
    <property type="match status" value="1"/>
</dbReference>
<evidence type="ECO:0000313" key="11">
    <source>
        <dbReference type="Proteomes" id="UP001300692"/>
    </source>
</evidence>
<comment type="catalytic activity">
    <reaction evidence="7 8">
        <text>cytidine(34) in tRNA(Ile2) + L-lysine + ATP = lysidine(34) in tRNA(Ile2) + AMP + diphosphate + H(+)</text>
        <dbReference type="Rhea" id="RHEA:43744"/>
        <dbReference type="Rhea" id="RHEA-COMP:10625"/>
        <dbReference type="Rhea" id="RHEA-COMP:10670"/>
        <dbReference type="ChEBI" id="CHEBI:15378"/>
        <dbReference type="ChEBI" id="CHEBI:30616"/>
        <dbReference type="ChEBI" id="CHEBI:32551"/>
        <dbReference type="ChEBI" id="CHEBI:33019"/>
        <dbReference type="ChEBI" id="CHEBI:82748"/>
        <dbReference type="ChEBI" id="CHEBI:83665"/>
        <dbReference type="ChEBI" id="CHEBI:456215"/>
        <dbReference type="EC" id="6.3.4.19"/>
    </reaction>
</comment>
<keyword evidence="2 8" id="KW-0963">Cytoplasm</keyword>
<dbReference type="RefSeq" id="WP_264140369.1">
    <property type="nucleotide sequence ID" value="NZ_JAOYOD010000001.1"/>
</dbReference>
<comment type="similarity">
    <text evidence="8">Belongs to the tRNA(Ile)-lysidine synthase family.</text>
</comment>
<dbReference type="PANTHER" id="PTHR43033">
    <property type="entry name" value="TRNA(ILE)-LYSIDINE SYNTHASE-RELATED"/>
    <property type="match status" value="1"/>
</dbReference>
<dbReference type="CDD" id="cd01992">
    <property type="entry name" value="TilS_N"/>
    <property type="match status" value="1"/>
</dbReference>
<sequence length="444" mass="51387">MTNLSTQFQQFIQKHQLFSNTDSLLVAVSGGVDSIVICHLLQEMSQKFAIAHCNFQLRGEESDKDEELVKSLADQYQVPFHTIRFETGSVAEQKKISTQMAARELRYDWFEQLMNTHAYGYLVTAHHSNDLLETALFNFTKGTGIAGLRGIKRKKDKVIRPLSFASKKEILHYAKAHKLIWREDASNESNKYHRNRIRNLVIPELKKINPGLEKTYAQNQERFESLELLLKSRTQSILKKFSSVKNDVHKLDMSWMDVKNGGLVILEDILRPYGFNLDQCKAIITALSSYSGKRFTSEQSELIVDRDQLVITPIDQEKIESWIQADDQKIEIGDQQFSLTYIDLAAEFSTDPNLAYLDADLLKFPLKIRNWEEGDRFYPLGMKQQKKISDFMIDAKIPLNLKNKVLLFESNNDIIWVAGHRIDDRYKITDSTKRTLIIKMERNV</sequence>
<keyword evidence="3 8" id="KW-0436">Ligase</keyword>
<evidence type="ECO:0000256" key="6">
    <source>
        <dbReference type="ARBA" id="ARBA00022840"/>
    </source>
</evidence>
<dbReference type="Pfam" id="PF11734">
    <property type="entry name" value="TilS_C"/>
    <property type="match status" value="1"/>
</dbReference>
<evidence type="ECO:0000259" key="9">
    <source>
        <dbReference type="SMART" id="SM00977"/>
    </source>
</evidence>
<evidence type="ECO:0000256" key="8">
    <source>
        <dbReference type="HAMAP-Rule" id="MF_01161"/>
    </source>
</evidence>
<proteinExistence type="inferred from homology"/>
<gene>
    <name evidence="8 10" type="primary">tilS</name>
    <name evidence="10" type="ORF">N7U62_22500</name>
</gene>